<evidence type="ECO:0000313" key="6">
    <source>
        <dbReference type="RefSeq" id="XP_057394608.1"/>
    </source>
</evidence>
<keyword evidence="2" id="KW-0689">Ribosomal protein</keyword>
<comment type="similarity">
    <text evidence="1">Belongs to the eukaryotic ribosomal protein eL31 family.</text>
</comment>
<reference evidence="6" key="1">
    <citation type="submission" date="2025-08" db="UniProtKB">
        <authorList>
            <consortium name="RefSeq"/>
        </authorList>
    </citation>
    <scope>IDENTIFICATION</scope>
</reference>
<dbReference type="PANTHER" id="PTHR10956">
    <property type="entry name" value="60S RIBOSOMAL PROTEIN L31"/>
    <property type="match status" value="1"/>
</dbReference>
<evidence type="ECO:0000256" key="2">
    <source>
        <dbReference type="ARBA" id="ARBA00022980"/>
    </source>
</evidence>
<dbReference type="InterPro" id="IPR023621">
    <property type="entry name" value="Ribosomal_eL31_dom_sf"/>
</dbReference>
<gene>
    <name evidence="6" type="primary">LOC114237874</name>
</gene>
<dbReference type="Pfam" id="PF01198">
    <property type="entry name" value="Ribosomal_L31e"/>
    <property type="match status" value="1"/>
</dbReference>
<evidence type="ECO:0000256" key="3">
    <source>
        <dbReference type="ARBA" id="ARBA00023274"/>
    </source>
</evidence>
<keyword evidence="3" id="KW-0687">Ribonucleoprotein</keyword>
<name>A0ABM3SXP1_BALAC</name>
<dbReference type="SMART" id="SM01380">
    <property type="entry name" value="Ribosomal_L31e"/>
    <property type="match status" value="1"/>
</dbReference>
<sequence>MDDGMDHESKDSNKKSIRTALAKKRGEKQKDHPAINEVATTEYTTNIHKCIQGVGFKKLAPWALKRIQKFAMKEVGTSDVHNDTRLSKAIWAKGISNVPHCIHVQLSRRVNEDEDSPNKLYMLVRYVPVTTFKNLDKMWMRTNH</sequence>
<evidence type="ECO:0000256" key="1">
    <source>
        <dbReference type="ARBA" id="ARBA00010808"/>
    </source>
</evidence>
<protein>
    <submittedName>
        <fullName evidence="6">60S ribosomal protein L31-like</fullName>
    </submittedName>
</protein>
<dbReference type="RefSeq" id="XP_057394608.1">
    <property type="nucleotide sequence ID" value="XM_057538625.1"/>
</dbReference>
<dbReference type="Gene3D" id="3.10.440.10">
    <property type="match status" value="1"/>
</dbReference>
<keyword evidence="5" id="KW-1185">Reference proteome</keyword>
<dbReference type="SUPFAM" id="SSF54575">
    <property type="entry name" value="Ribosomal protein L31e"/>
    <property type="match status" value="1"/>
</dbReference>
<dbReference type="PANTHER" id="PTHR10956:SF0">
    <property type="entry name" value="60S RIBOSOMAL PROTEIN L31"/>
    <property type="match status" value="1"/>
</dbReference>
<evidence type="ECO:0000256" key="4">
    <source>
        <dbReference type="SAM" id="MobiDB-lite"/>
    </source>
</evidence>
<proteinExistence type="inferred from homology"/>
<feature type="region of interest" description="Disordered" evidence="4">
    <location>
        <begin position="1"/>
        <end position="35"/>
    </location>
</feature>
<accession>A0ABM3SXP1</accession>
<dbReference type="InterPro" id="IPR000054">
    <property type="entry name" value="Ribosomal_eL31"/>
</dbReference>
<evidence type="ECO:0000313" key="5">
    <source>
        <dbReference type="Proteomes" id="UP001652580"/>
    </source>
</evidence>
<feature type="compositionally biased region" description="Basic and acidic residues" evidence="4">
    <location>
        <begin position="1"/>
        <end position="14"/>
    </location>
</feature>
<dbReference type="Proteomes" id="UP001652580">
    <property type="component" value="Chromosome X"/>
</dbReference>
<feature type="compositionally biased region" description="Basic residues" evidence="4">
    <location>
        <begin position="15"/>
        <end position="27"/>
    </location>
</feature>
<organism evidence="5 6">
    <name type="scientific">Balaenoptera acutorostrata</name>
    <name type="common">Common minke whale</name>
    <name type="synonym">Balaena rostrata</name>
    <dbReference type="NCBI Taxonomy" id="9767"/>
    <lineage>
        <taxon>Eukaryota</taxon>
        <taxon>Metazoa</taxon>
        <taxon>Chordata</taxon>
        <taxon>Craniata</taxon>
        <taxon>Vertebrata</taxon>
        <taxon>Euteleostomi</taxon>
        <taxon>Mammalia</taxon>
        <taxon>Eutheria</taxon>
        <taxon>Laurasiatheria</taxon>
        <taxon>Artiodactyla</taxon>
        <taxon>Whippomorpha</taxon>
        <taxon>Cetacea</taxon>
        <taxon>Mysticeti</taxon>
        <taxon>Balaenopteridae</taxon>
        <taxon>Balaenoptera</taxon>
    </lineage>
</organism>
<dbReference type="GeneID" id="114237874"/>